<dbReference type="OrthoDB" id="9792068at2"/>
<dbReference type="PANTHER" id="PTHR30435">
    <property type="entry name" value="FLAGELLAR PROTEIN"/>
    <property type="match status" value="1"/>
</dbReference>
<evidence type="ECO:0000256" key="5">
    <source>
        <dbReference type="ARBA" id="ARBA00024934"/>
    </source>
</evidence>
<sequence>MSIFGGTISNLERGLDFSATKQKAIAQNIANIDTPNYKTKTVSFDTYLSDAKKSTISAYRTTEKHINFDAKISHVGISSYNNLSYRNNGNGVDMDKEQANLAINQIHYNALVDRVSGKLNTLQTVIRGGS</sequence>
<keyword evidence="8" id="KW-0969">Cilium</keyword>
<dbReference type="PIRSF" id="PIRSF002889">
    <property type="entry name" value="Rod_FlgB"/>
    <property type="match status" value="1"/>
</dbReference>
<name>A0A2W7N763_9BACI</name>
<evidence type="ECO:0000256" key="3">
    <source>
        <dbReference type="ARBA" id="ARBA00014376"/>
    </source>
</evidence>
<dbReference type="InterPro" id="IPR006300">
    <property type="entry name" value="FlgB"/>
</dbReference>
<evidence type="ECO:0000313" key="8">
    <source>
        <dbReference type="EMBL" id="PZX07873.1"/>
    </source>
</evidence>
<comment type="subunit">
    <text evidence="6">The basal body constitutes a major portion of the flagellar organelle and consists of a number of rings mounted on a central rod.</text>
</comment>
<feature type="domain" description="Flagellar basal body rod protein N-terminal" evidence="7">
    <location>
        <begin position="13"/>
        <end position="38"/>
    </location>
</feature>
<comment type="function">
    <text evidence="5 6">Structural component of flagellum, the bacterial motility apparatus. Part of the rod structure of flagellar basal body.</text>
</comment>
<evidence type="ECO:0000256" key="6">
    <source>
        <dbReference type="PIRNR" id="PIRNR002889"/>
    </source>
</evidence>
<evidence type="ECO:0000256" key="1">
    <source>
        <dbReference type="ARBA" id="ARBA00004117"/>
    </source>
</evidence>
<dbReference type="Proteomes" id="UP000248646">
    <property type="component" value="Unassembled WGS sequence"/>
</dbReference>
<keyword evidence="9" id="KW-1185">Reference proteome</keyword>
<comment type="subcellular location">
    <subcellularLocation>
        <location evidence="1 6">Bacterial flagellum basal body</location>
    </subcellularLocation>
</comment>
<dbReference type="PANTHER" id="PTHR30435:SF12">
    <property type="entry name" value="FLAGELLAR BASAL BODY ROD PROTEIN FLGB"/>
    <property type="match status" value="1"/>
</dbReference>
<dbReference type="GO" id="GO:0030694">
    <property type="term" value="C:bacterial-type flagellum basal body, rod"/>
    <property type="evidence" value="ECO:0007669"/>
    <property type="project" value="InterPro"/>
</dbReference>
<evidence type="ECO:0000313" key="9">
    <source>
        <dbReference type="Proteomes" id="UP000248646"/>
    </source>
</evidence>
<comment type="caution">
    <text evidence="8">The sequence shown here is derived from an EMBL/GenBank/DDBJ whole genome shotgun (WGS) entry which is preliminary data.</text>
</comment>
<protein>
    <recommendedName>
        <fullName evidence="3 6">Flagellar basal body rod protein FlgB</fullName>
    </recommendedName>
</protein>
<organism evidence="8 9">
    <name type="scientific">Psychrobacillus insolitus</name>
    <dbReference type="NCBI Taxonomy" id="1461"/>
    <lineage>
        <taxon>Bacteria</taxon>
        <taxon>Bacillati</taxon>
        <taxon>Bacillota</taxon>
        <taxon>Bacilli</taxon>
        <taxon>Bacillales</taxon>
        <taxon>Bacillaceae</taxon>
        <taxon>Psychrobacillus</taxon>
    </lineage>
</organism>
<keyword evidence="8" id="KW-0282">Flagellum</keyword>
<dbReference type="AlphaFoldDB" id="A0A2W7N763"/>
<dbReference type="NCBIfam" id="TIGR01396">
    <property type="entry name" value="FlgB"/>
    <property type="match status" value="1"/>
</dbReference>
<dbReference type="Pfam" id="PF00460">
    <property type="entry name" value="Flg_bb_rod"/>
    <property type="match status" value="1"/>
</dbReference>
<evidence type="ECO:0000256" key="2">
    <source>
        <dbReference type="ARBA" id="ARBA00009677"/>
    </source>
</evidence>
<evidence type="ECO:0000256" key="4">
    <source>
        <dbReference type="ARBA" id="ARBA00023143"/>
    </source>
</evidence>
<dbReference type="InterPro" id="IPR001444">
    <property type="entry name" value="Flag_bb_rod_N"/>
</dbReference>
<reference evidence="8 9" key="1">
    <citation type="submission" date="2018-06" db="EMBL/GenBank/DDBJ databases">
        <title>Genomic Encyclopedia of Type Strains, Phase IV (KMG-IV): sequencing the most valuable type-strain genomes for metagenomic binning, comparative biology and taxonomic classification.</title>
        <authorList>
            <person name="Goeker M."/>
        </authorList>
    </citation>
    <scope>NUCLEOTIDE SEQUENCE [LARGE SCALE GENOMIC DNA]</scope>
    <source>
        <strain evidence="8 9">DSM 5</strain>
    </source>
</reference>
<dbReference type="RefSeq" id="WP_111438489.1">
    <property type="nucleotide sequence ID" value="NZ_QKZI01000001.1"/>
</dbReference>
<proteinExistence type="inferred from homology"/>
<dbReference type="GO" id="GO:0071978">
    <property type="term" value="P:bacterial-type flagellum-dependent swarming motility"/>
    <property type="evidence" value="ECO:0007669"/>
    <property type="project" value="TreeGrafter"/>
</dbReference>
<dbReference type="EMBL" id="QKZI01000001">
    <property type="protein sequence ID" value="PZX07873.1"/>
    <property type="molecule type" value="Genomic_DNA"/>
</dbReference>
<gene>
    <name evidence="8" type="ORF">C7437_101995</name>
</gene>
<keyword evidence="8" id="KW-0966">Cell projection</keyword>
<evidence type="ECO:0000259" key="7">
    <source>
        <dbReference type="Pfam" id="PF00460"/>
    </source>
</evidence>
<comment type="similarity">
    <text evidence="2 6">Belongs to the flagella basal body rod proteins family.</text>
</comment>
<accession>A0A2W7N763</accession>
<keyword evidence="4 6" id="KW-0975">Bacterial flagellum</keyword>